<accession>A0A1X0NPV0</accession>
<gene>
    <name evidence="12" type="ORF">TM35_000261880</name>
</gene>
<dbReference type="GO" id="GO:0016758">
    <property type="term" value="F:hexosyltransferase activity"/>
    <property type="evidence" value="ECO:0007669"/>
    <property type="project" value="InterPro"/>
</dbReference>
<dbReference type="AlphaFoldDB" id="A0A1X0NPV0"/>
<proteinExistence type="inferred from homology"/>
<dbReference type="RefSeq" id="XP_028880802.1">
    <property type="nucleotide sequence ID" value="XM_029027925.1"/>
</dbReference>
<dbReference type="Proteomes" id="UP000192257">
    <property type="component" value="Unassembled WGS sequence"/>
</dbReference>
<feature type="region of interest" description="Disordered" evidence="11">
    <location>
        <begin position="45"/>
        <end position="68"/>
    </location>
</feature>
<keyword evidence="4 12" id="KW-0808">Transferase</keyword>
<evidence type="ECO:0000256" key="9">
    <source>
        <dbReference type="ARBA" id="ARBA00023136"/>
    </source>
</evidence>
<keyword evidence="6 10" id="KW-0735">Signal-anchor</keyword>
<evidence type="ECO:0000256" key="1">
    <source>
        <dbReference type="ARBA" id="ARBA00004323"/>
    </source>
</evidence>
<evidence type="ECO:0000256" key="6">
    <source>
        <dbReference type="ARBA" id="ARBA00022968"/>
    </source>
</evidence>
<dbReference type="GeneID" id="39987705"/>
<evidence type="ECO:0000256" key="2">
    <source>
        <dbReference type="ARBA" id="ARBA00008661"/>
    </source>
</evidence>
<keyword evidence="3 10" id="KW-0328">Glycosyltransferase</keyword>
<organism evidence="12 13">
    <name type="scientific">Trypanosoma theileri</name>
    <dbReference type="NCBI Taxonomy" id="67003"/>
    <lineage>
        <taxon>Eukaryota</taxon>
        <taxon>Discoba</taxon>
        <taxon>Euglenozoa</taxon>
        <taxon>Kinetoplastea</taxon>
        <taxon>Metakinetoplastina</taxon>
        <taxon>Trypanosomatida</taxon>
        <taxon>Trypanosomatidae</taxon>
        <taxon>Trypanosoma</taxon>
    </lineage>
</organism>
<dbReference type="Gene3D" id="3.90.550.50">
    <property type="match status" value="1"/>
</dbReference>
<dbReference type="InterPro" id="IPR002659">
    <property type="entry name" value="Glyco_trans_31"/>
</dbReference>
<comment type="similarity">
    <text evidence="2 10">Belongs to the glycosyltransferase 31 family.</text>
</comment>
<protein>
    <recommendedName>
        <fullName evidence="10">Hexosyltransferase</fullName>
        <ecNumber evidence="10">2.4.1.-</ecNumber>
    </recommendedName>
</protein>
<dbReference type="PANTHER" id="PTHR11214">
    <property type="entry name" value="BETA-1,3-N-ACETYLGLUCOSAMINYLTRANSFERASE"/>
    <property type="match status" value="1"/>
</dbReference>
<dbReference type="EC" id="2.4.1.-" evidence="10"/>
<dbReference type="EMBL" id="NBCO01000026">
    <property type="protein sequence ID" value="ORC86736.1"/>
    <property type="molecule type" value="Genomic_DNA"/>
</dbReference>
<dbReference type="PANTHER" id="PTHR11214:SF351">
    <property type="entry name" value="BETA-1,3-GALACTOSYLTRANSFERASE PVG3"/>
    <property type="match status" value="1"/>
</dbReference>
<evidence type="ECO:0000256" key="8">
    <source>
        <dbReference type="ARBA" id="ARBA00023034"/>
    </source>
</evidence>
<keyword evidence="8 10" id="KW-0333">Golgi apparatus</keyword>
<name>A0A1X0NPV0_9TRYP</name>
<evidence type="ECO:0000256" key="4">
    <source>
        <dbReference type="ARBA" id="ARBA00022679"/>
    </source>
</evidence>
<evidence type="ECO:0000313" key="12">
    <source>
        <dbReference type="EMBL" id="ORC86736.1"/>
    </source>
</evidence>
<comment type="caution">
    <text evidence="12">The sequence shown here is derived from an EMBL/GenBank/DDBJ whole genome shotgun (WGS) entry which is preliminary data.</text>
</comment>
<evidence type="ECO:0000256" key="11">
    <source>
        <dbReference type="SAM" id="MobiDB-lite"/>
    </source>
</evidence>
<feature type="compositionally biased region" description="Polar residues" evidence="11">
    <location>
        <begin position="45"/>
        <end position="57"/>
    </location>
</feature>
<reference evidence="12 13" key="1">
    <citation type="submission" date="2017-03" db="EMBL/GenBank/DDBJ databases">
        <title>An alternative strategy for trypanosome survival in the mammalian bloodstream revealed through genome and transcriptome analysis of the ubiquitous bovine parasite Trypanosoma (Megatrypanum) theileri.</title>
        <authorList>
            <person name="Kelly S."/>
            <person name="Ivens A."/>
            <person name="Mott A."/>
            <person name="O'Neill E."/>
            <person name="Emms D."/>
            <person name="Macleod O."/>
            <person name="Voorheis P."/>
            <person name="Matthews J."/>
            <person name="Matthews K."/>
            <person name="Carrington M."/>
        </authorList>
    </citation>
    <scope>NUCLEOTIDE SEQUENCE [LARGE SCALE GENOMIC DNA]</scope>
    <source>
        <strain evidence="12">Edinburgh</strain>
    </source>
</reference>
<feature type="transmembrane region" description="Helical" evidence="10">
    <location>
        <begin position="12"/>
        <end position="31"/>
    </location>
</feature>
<dbReference type="GO" id="GO:0000139">
    <property type="term" value="C:Golgi membrane"/>
    <property type="evidence" value="ECO:0007669"/>
    <property type="project" value="UniProtKB-SubCell"/>
</dbReference>
<keyword evidence="5 10" id="KW-0812">Transmembrane</keyword>
<dbReference type="VEuPathDB" id="TriTrypDB:TM35_000261880"/>
<keyword evidence="13" id="KW-1185">Reference proteome</keyword>
<evidence type="ECO:0000256" key="10">
    <source>
        <dbReference type="RuleBase" id="RU363063"/>
    </source>
</evidence>
<evidence type="ECO:0000256" key="7">
    <source>
        <dbReference type="ARBA" id="ARBA00022989"/>
    </source>
</evidence>
<keyword evidence="7 10" id="KW-1133">Transmembrane helix</keyword>
<dbReference type="OrthoDB" id="249986at2759"/>
<evidence type="ECO:0000256" key="5">
    <source>
        <dbReference type="ARBA" id="ARBA00022692"/>
    </source>
</evidence>
<keyword evidence="9 10" id="KW-0472">Membrane</keyword>
<evidence type="ECO:0000313" key="13">
    <source>
        <dbReference type="Proteomes" id="UP000192257"/>
    </source>
</evidence>
<evidence type="ECO:0000256" key="3">
    <source>
        <dbReference type="ARBA" id="ARBA00022676"/>
    </source>
</evidence>
<sequence>MARKAPQRPVILGTLLLFLLVVIVFIGDYYLDVDSLVKSSESHSNIPLAKNTSSRNTDSPDDTADNESLRYIPHSTIQTWRERDYLIVFGIPSVDIDSRRRRRYLQRTTCWQFPGVARRANNFTGAMLVLYVLARHPSQGYKHSAALLKEADEWHDIITLPMNDALPTTNKTIGGAGHWGTEAEISMSRKVYFWFELALRVFPNVNYISKGDDDMFLRVPQFLADLHTLPRRRVYWGLPIYGYVKKKNKNVGFPYAAGMCYTLSRDVAQQFVSYKPLQRVVHPPYGKVKKVYSDHLSVLYEDVLVGFVLHEIGKRTITFVLERRCRFHDIHEGLNLGRVSKASVVVHHITEEDFMWLMKMFGNAGTSKPRKYKRIGRSLRFFC</sequence>
<comment type="subcellular location">
    <subcellularLocation>
        <location evidence="1 10">Golgi apparatus membrane</location>
        <topology evidence="1 10">Single-pass type II membrane protein</topology>
    </subcellularLocation>
</comment>